<proteinExistence type="inferred from homology"/>
<dbReference type="InterPro" id="IPR019775">
    <property type="entry name" value="WD40_repeat_CS"/>
</dbReference>
<dbReference type="InterPro" id="IPR015943">
    <property type="entry name" value="WD40/YVTN_repeat-like_dom_sf"/>
</dbReference>
<dbReference type="Proteomes" id="UP000025227">
    <property type="component" value="Unplaced"/>
</dbReference>
<dbReference type="AlphaFoldDB" id="A0A7I5E7G2"/>
<dbReference type="WBParaSite" id="HCON_00047510-00001">
    <property type="protein sequence ID" value="HCON_00047510-00001"/>
    <property type="gene ID" value="HCON_00047510"/>
</dbReference>
<dbReference type="PROSITE" id="PS00678">
    <property type="entry name" value="WD_REPEATS_1"/>
    <property type="match status" value="1"/>
</dbReference>
<name>A0A7I5E7G2_HAECO</name>
<reference evidence="6" key="1">
    <citation type="submission" date="2020-12" db="UniProtKB">
        <authorList>
            <consortium name="WormBaseParasite"/>
        </authorList>
    </citation>
    <scope>IDENTIFICATION</scope>
    <source>
        <strain evidence="6">MHco3</strain>
    </source>
</reference>
<dbReference type="InterPro" id="IPR042626">
    <property type="entry name" value="THOC6"/>
</dbReference>
<evidence type="ECO:0000313" key="5">
    <source>
        <dbReference type="Proteomes" id="UP000025227"/>
    </source>
</evidence>
<evidence type="ECO:0000256" key="3">
    <source>
        <dbReference type="ARBA" id="ARBA00022737"/>
    </source>
</evidence>
<accession>A0A7I5E7G2</accession>
<evidence type="ECO:0000256" key="4">
    <source>
        <dbReference type="PROSITE-ProRule" id="PRU00221"/>
    </source>
</evidence>
<dbReference type="PROSITE" id="PS50082">
    <property type="entry name" value="WD_REPEATS_2"/>
    <property type="match status" value="1"/>
</dbReference>
<evidence type="ECO:0000313" key="6">
    <source>
        <dbReference type="WBParaSite" id="HCON_00047510-00001"/>
    </source>
</evidence>
<evidence type="ECO:0000256" key="1">
    <source>
        <dbReference type="ARBA" id="ARBA00009728"/>
    </source>
</evidence>
<dbReference type="Pfam" id="PF00400">
    <property type="entry name" value="WD40"/>
    <property type="match status" value="2"/>
</dbReference>
<dbReference type="InterPro" id="IPR036322">
    <property type="entry name" value="WD40_repeat_dom_sf"/>
</dbReference>
<keyword evidence="5" id="KW-1185">Reference proteome</keyword>
<dbReference type="SMART" id="SM00320">
    <property type="entry name" value="WD40"/>
    <property type="match status" value="4"/>
</dbReference>
<dbReference type="PROSITE" id="PS50294">
    <property type="entry name" value="WD_REPEATS_REGION"/>
    <property type="match status" value="1"/>
</dbReference>
<dbReference type="GO" id="GO:0000347">
    <property type="term" value="C:THO complex"/>
    <property type="evidence" value="ECO:0007669"/>
    <property type="project" value="TreeGrafter"/>
</dbReference>
<dbReference type="OrthoDB" id="273067at2759"/>
<evidence type="ECO:0000256" key="2">
    <source>
        <dbReference type="ARBA" id="ARBA00022574"/>
    </source>
</evidence>
<dbReference type="Gene3D" id="2.130.10.10">
    <property type="entry name" value="YVTN repeat-like/Quinoprotein amine dehydrogenase"/>
    <property type="match status" value="2"/>
</dbReference>
<dbReference type="InterPro" id="IPR001680">
    <property type="entry name" value="WD40_rpt"/>
</dbReference>
<keyword evidence="3" id="KW-0677">Repeat</keyword>
<protein>
    <submittedName>
        <fullName evidence="6">WD_REPEATS_REGION domain-containing protein</fullName>
    </submittedName>
</protein>
<dbReference type="GO" id="GO:0000346">
    <property type="term" value="C:transcription export complex"/>
    <property type="evidence" value="ECO:0007669"/>
    <property type="project" value="TreeGrafter"/>
</dbReference>
<feature type="repeat" description="WD" evidence="4">
    <location>
        <begin position="168"/>
        <end position="208"/>
    </location>
</feature>
<comment type="similarity">
    <text evidence="1">Belongs to the WD repeat THOC6 family.</text>
</comment>
<dbReference type="PANTHER" id="PTHR44411:SF1">
    <property type="entry name" value="THO COMPLEX SUBUNIT 6 HOMOLOG"/>
    <property type="match status" value="1"/>
</dbReference>
<dbReference type="PANTHER" id="PTHR44411">
    <property type="entry name" value="THO COMPLEX SUBUNIT 6 HOMOLOG"/>
    <property type="match status" value="1"/>
</dbReference>
<sequence>HRMVSAPKTLRPSNARLRHYMKIYRLAASPDESWLAASDNLCRICLFKLADCLSSNASDGSRCLSHFVQVKDPVFAMKTVDQLLMCGDSKGRIFAYDWNELIKRADGSPKALFSFGVFDGAQCSVPGPHEVNDLLYCNETERLFVGGAADNAIREYDINVPHKPLRSFAGHSSTVCELASASSDQLLSASADGTVRVWDVRKRTEGHVIKVADEPRVSRPNWGRCVSALSVDNKFMVCGGGVNLGIWHLGMYSLATPMEADNVRHLTCTMTTDKILTGSMHPILSQWDHSGKKISDVHGKPGSIYSILQTNTVSFTAGDSNLIDVYLNLGYVAFSLDAFPME</sequence>
<keyword evidence="2 4" id="KW-0853">WD repeat</keyword>
<organism evidence="5 6">
    <name type="scientific">Haemonchus contortus</name>
    <name type="common">Barber pole worm</name>
    <dbReference type="NCBI Taxonomy" id="6289"/>
    <lineage>
        <taxon>Eukaryota</taxon>
        <taxon>Metazoa</taxon>
        <taxon>Ecdysozoa</taxon>
        <taxon>Nematoda</taxon>
        <taxon>Chromadorea</taxon>
        <taxon>Rhabditida</taxon>
        <taxon>Rhabditina</taxon>
        <taxon>Rhabditomorpha</taxon>
        <taxon>Strongyloidea</taxon>
        <taxon>Trichostrongylidae</taxon>
        <taxon>Haemonchus</taxon>
    </lineage>
</organism>
<dbReference type="SUPFAM" id="SSF50978">
    <property type="entry name" value="WD40 repeat-like"/>
    <property type="match status" value="1"/>
</dbReference>
<dbReference type="GO" id="GO:0006406">
    <property type="term" value="P:mRNA export from nucleus"/>
    <property type="evidence" value="ECO:0007669"/>
    <property type="project" value="TreeGrafter"/>
</dbReference>